<gene>
    <name evidence="1" type="ORF">SPELUC_LOCUS13668</name>
</gene>
<feature type="non-terminal residue" evidence="1">
    <location>
        <position position="1"/>
    </location>
</feature>
<accession>A0ACA9Q911</accession>
<name>A0ACA9Q911_9GLOM</name>
<keyword evidence="2" id="KW-1185">Reference proteome</keyword>
<evidence type="ECO:0000313" key="2">
    <source>
        <dbReference type="Proteomes" id="UP000789366"/>
    </source>
</evidence>
<sequence length="44" mass="5247">DNRKNINYSKKYIYIRCKGKEETTKIFFHPMLTASKNPEPISIE</sequence>
<reference evidence="1" key="1">
    <citation type="submission" date="2021-06" db="EMBL/GenBank/DDBJ databases">
        <authorList>
            <person name="Kallberg Y."/>
            <person name="Tangrot J."/>
            <person name="Rosling A."/>
        </authorList>
    </citation>
    <scope>NUCLEOTIDE SEQUENCE</scope>
    <source>
        <strain evidence="1">28 12/20/2015</strain>
    </source>
</reference>
<evidence type="ECO:0000313" key="1">
    <source>
        <dbReference type="EMBL" id="CAG8739246.1"/>
    </source>
</evidence>
<dbReference type="Proteomes" id="UP000789366">
    <property type="component" value="Unassembled WGS sequence"/>
</dbReference>
<protein>
    <submittedName>
        <fullName evidence="1">17361_t:CDS:1</fullName>
    </submittedName>
</protein>
<feature type="non-terminal residue" evidence="1">
    <location>
        <position position="44"/>
    </location>
</feature>
<dbReference type="EMBL" id="CAJVPW010037137">
    <property type="protein sequence ID" value="CAG8739246.1"/>
    <property type="molecule type" value="Genomic_DNA"/>
</dbReference>
<organism evidence="1 2">
    <name type="scientific">Cetraspora pellucida</name>
    <dbReference type="NCBI Taxonomy" id="1433469"/>
    <lineage>
        <taxon>Eukaryota</taxon>
        <taxon>Fungi</taxon>
        <taxon>Fungi incertae sedis</taxon>
        <taxon>Mucoromycota</taxon>
        <taxon>Glomeromycotina</taxon>
        <taxon>Glomeromycetes</taxon>
        <taxon>Diversisporales</taxon>
        <taxon>Gigasporaceae</taxon>
        <taxon>Cetraspora</taxon>
    </lineage>
</organism>
<comment type="caution">
    <text evidence="1">The sequence shown here is derived from an EMBL/GenBank/DDBJ whole genome shotgun (WGS) entry which is preliminary data.</text>
</comment>
<proteinExistence type="predicted"/>